<name>A0ABW9A363_9BURK</name>
<evidence type="ECO:0000313" key="3">
    <source>
        <dbReference type="Proteomes" id="UP001629249"/>
    </source>
</evidence>
<dbReference type="RefSeq" id="WP_408331249.1">
    <property type="nucleotide sequence ID" value="NZ_JAQQFH010000019.1"/>
</dbReference>
<feature type="region of interest" description="Disordered" evidence="1">
    <location>
        <begin position="112"/>
        <end position="144"/>
    </location>
</feature>
<dbReference type="InterPro" id="IPR020000">
    <property type="entry name" value="Phage_P2_LysB"/>
</dbReference>
<feature type="region of interest" description="Disordered" evidence="1">
    <location>
        <begin position="58"/>
        <end position="82"/>
    </location>
</feature>
<dbReference type="NCBIfam" id="TIGR03495">
    <property type="entry name" value="phage_LysB"/>
    <property type="match status" value="1"/>
</dbReference>
<dbReference type="Proteomes" id="UP001629249">
    <property type="component" value="Unassembled WGS sequence"/>
</dbReference>
<accession>A0ABW9A363</accession>
<proteinExistence type="predicted"/>
<keyword evidence="3" id="KW-1185">Reference proteome</keyword>
<feature type="compositionally biased region" description="Polar residues" evidence="1">
    <location>
        <begin position="72"/>
        <end position="82"/>
    </location>
</feature>
<protein>
    <submittedName>
        <fullName evidence="2">Rz-like lysis system protein LysB</fullName>
    </submittedName>
</protein>
<reference evidence="2 3" key="1">
    <citation type="journal article" date="2024" name="Chem. Sci.">
        <title>Discovery of megapolipeptins by genome mining of a Burkholderiales bacteria collection.</title>
        <authorList>
            <person name="Paulo B.S."/>
            <person name="Recchia M.J.J."/>
            <person name="Lee S."/>
            <person name="Fergusson C.H."/>
            <person name="Romanowski S.B."/>
            <person name="Hernandez A."/>
            <person name="Krull N."/>
            <person name="Liu D.Y."/>
            <person name="Cavanagh H."/>
            <person name="Bos A."/>
            <person name="Gray C.A."/>
            <person name="Murphy B.T."/>
            <person name="Linington R.G."/>
            <person name="Eustaquio A.S."/>
        </authorList>
    </citation>
    <scope>NUCLEOTIDE SEQUENCE [LARGE SCALE GENOMIC DNA]</scope>
    <source>
        <strain evidence="2 3">RL16-012-BIC-B</strain>
    </source>
</reference>
<feature type="compositionally biased region" description="Low complexity" evidence="1">
    <location>
        <begin position="58"/>
        <end position="71"/>
    </location>
</feature>
<organism evidence="2 3">
    <name type="scientific">Paraburkholderia agricolaris</name>
    <dbReference type="NCBI Taxonomy" id="2152888"/>
    <lineage>
        <taxon>Bacteria</taxon>
        <taxon>Pseudomonadati</taxon>
        <taxon>Pseudomonadota</taxon>
        <taxon>Betaproteobacteria</taxon>
        <taxon>Burkholderiales</taxon>
        <taxon>Burkholderiaceae</taxon>
        <taxon>Paraburkholderia</taxon>
    </lineage>
</organism>
<evidence type="ECO:0000313" key="2">
    <source>
        <dbReference type="EMBL" id="MFL9888966.1"/>
    </source>
</evidence>
<gene>
    <name evidence="2" type="primary">lysB</name>
    <name evidence="2" type="ORF">PQR66_38505</name>
</gene>
<evidence type="ECO:0000256" key="1">
    <source>
        <dbReference type="SAM" id="MobiDB-lite"/>
    </source>
</evidence>
<sequence length="144" mass="15417">MNAIAAKCFAGFIALLLIVAGVLYVRELRAVLADTAHQLDDAKQGIANRDGVIKRLQQDAANKAKQQQQLDTSTNKVDSTTAARRQEIRRVISENPIVRTWADTPLPGDIARLQSSPAFTSADDYSSAMPASDAVHAAGNGSEN</sequence>
<dbReference type="EMBL" id="JAQQFN010000054">
    <property type="protein sequence ID" value="MFL9888966.1"/>
    <property type="molecule type" value="Genomic_DNA"/>
</dbReference>
<comment type="caution">
    <text evidence="2">The sequence shown here is derived from an EMBL/GenBank/DDBJ whole genome shotgun (WGS) entry which is preliminary data.</text>
</comment>